<organism evidence="1 2">
    <name type="scientific">Dentiscutata heterogama</name>
    <dbReference type="NCBI Taxonomy" id="1316150"/>
    <lineage>
        <taxon>Eukaryota</taxon>
        <taxon>Fungi</taxon>
        <taxon>Fungi incertae sedis</taxon>
        <taxon>Mucoromycota</taxon>
        <taxon>Glomeromycotina</taxon>
        <taxon>Glomeromycetes</taxon>
        <taxon>Diversisporales</taxon>
        <taxon>Gigasporaceae</taxon>
        <taxon>Dentiscutata</taxon>
    </lineage>
</organism>
<name>A0ACA9ME70_9GLOM</name>
<accession>A0ACA9ME70</accession>
<feature type="non-terminal residue" evidence="1">
    <location>
        <position position="280"/>
    </location>
</feature>
<gene>
    <name evidence="1" type="ORF">DHETER_LOCUS6641</name>
</gene>
<comment type="caution">
    <text evidence="1">The sequence shown here is derived from an EMBL/GenBank/DDBJ whole genome shotgun (WGS) entry which is preliminary data.</text>
</comment>
<protein>
    <submittedName>
        <fullName evidence="1">14653_t:CDS:1</fullName>
    </submittedName>
</protein>
<sequence length="280" mass="32957">MSSMVPQHMEIEITHEDILGFLRQKQNQDVEGSKKFLEYGSSYLLACYKDNIPAHWFCSEEFVEITTELLHLFALNYTNEQVEEFKNVMADQLSNCVDCVEVYYIYKEDMRQRYLRAYNNTNDVNVLFDVTIKAWDRCRVHSSLHKMNRQLKSSSSDILSSNSTIVILSEIMFNPSLLIDRSISSLYVDLFLSIPQNILEQMCRGFLPGMIIVSVHENDNFRQLFWKIMQGFQLENSVKLEDFNTHGYSGPMQSVIRRLKDWDSKCSHFQEYPYTKNLRL</sequence>
<dbReference type="Proteomes" id="UP000789702">
    <property type="component" value="Unassembled WGS sequence"/>
</dbReference>
<reference evidence="1" key="1">
    <citation type="submission" date="2021-06" db="EMBL/GenBank/DDBJ databases">
        <authorList>
            <person name="Kallberg Y."/>
            <person name="Tangrot J."/>
            <person name="Rosling A."/>
        </authorList>
    </citation>
    <scope>NUCLEOTIDE SEQUENCE</scope>
    <source>
        <strain evidence="1">IL203A</strain>
    </source>
</reference>
<proteinExistence type="predicted"/>
<evidence type="ECO:0000313" key="2">
    <source>
        <dbReference type="Proteomes" id="UP000789702"/>
    </source>
</evidence>
<keyword evidence="2" id="KW-1185">Reference proteome</keyword>
<dbReference type="EMBL" id="CAJVPU010008566">
    <property type="protein sequence ID" value="CAG8585352.1"/>
    <property type="molecule type" value="Genomic_DNA"/>
</dbReference>
<evidence type="ECO:0000313" key="1">
    <source>
        <dbReference type="EMBL" id="CAG8585352.1"/>
    </source>
</evidence>